<evidence type="ECO:0000313" key="1">
    <source>
        <dbReference type="EMBL" id="KAI3746001.1"/>
    </source>
</evidence>
<gene>
    <name evidence="1" type="ORF">L6452_08416</name>
</gene>
<comment type="caution">
    <text evidence="1">The sequence shown here is derived from an EMBL/GenBank/DDBJ whole genome shotgun (WGS) entry which is preliminary data.</text>
</comment>
<reference evidence="1 2" key="2">
    <citation type="journal article" date="2022" name="Mol. Ecol. Resour.">
        <title>The genomes of chicory, endive, great burdock and yacon provide insights into Asteraceae paleo-polyploidization history and plant inulin production.</title>
        <authorList>
            <person name="Fan W."/>
            <person name="Wang S."/>
            <person name="Wang H."/>
            <person name="Wang A."/>
            <person name="Jiang F."/>
            <person name="Liu H."/>
            <person name="Zhao H."/>
            <person name="Xu D."/>
            <person name="Zhang Y."/>
        </authorList>
    </citation>
    <scope>NUCLEOTIDE SEQUENCE [LARGE SCALE GENOMIC DNA]</scope>
    <source>
        <strain evidence="2">cv. Niubang</strain>
    </source>
</reference>
<organism evidence="1 2">
    <name type="scientific">Arctium lappa</name>
    <name type="common">Greater burdock</name>
    <name type="synonym">Lappa major</name>
    <dbReference type="NCBI Taxonomy" id="4217"/>
    <lineage>
        <taxon>Eukaryota</taxon>
        <taxon>Viridiplantae</taxon>
        <taxon>Streptophyta</taxon>
        <taxon>Embryophyta</taxon>
        <taxon>Tracheophyta</taxon>
        <taxon>Spermatophyta</taxon>
        <taxon>Magnoliopsida</taxon>
        <taxon>eudicotyledons</taxon>
        <taxon>Gunneridae</taxon>
        <taxon>Pentapetalae</taxon>
        <taxon>asterids</taxon>
        <taxon>campanulids</taxon>
        <taxon>Asterales</taxon>
        <taxon>Asteraceae</taxon>
        <taxon>Carduoideae</taxon>
        <taxon>Cardueae</taxon>
        <taxon>Arctiinae</taxon>
        <taxon>Arctium</taxon>
    </lineage>
</organism>
<accession>A0ACB9DHQ5</accession>
<sequence>MIGVEQFERDYYYYYYYYYGLESLQICTFCLLQFWWLSLDSPFLFFLWKSDMVSRNDCEVHLSDLTFE</sequence>
<dbReference type="Proteomes" id="UP001055879">
    <property type="component" value="Linkage Group LG03"/>
</dbReference>
<proteinExistence type="predicted"/>
<reference evidence="2" key="1">
    <citation type="journal article" date="2022" name="Mol. Ecol. Resour.">
        <title>The genomes of chicory, endive, great burdock and yacon provide insights into Asteraceae palaeo-polyploidization history and plant inulin production.</title>
        <authorList>
            <person name="Fan W."/>
            <person name="Wang S."/>
            <person name="Wang H."/>
            <person name="Wang A."/>
            <person name="Jiang F."/>
            <person name="Liu H."/>
            <person name="Zhao H."/>
            <person name="Xu D."/>
            <person name="Zhang Y."/>
        </authorList>
    </citation>
    <scope>NUCLEOTIDE SEQUENCE [LARGE SCALE GENOMIC DNA]</scope>
    <source>
        <strain evidence="2">cv. Niubang</strain>
    </source>
</reference>
<evidence type="ECO:0000313" key="2">
    <source>
        <dbReference type="Proteomes" id="UP001055879"/>
    </source>
</evidence>
<protein>
    <submittedName>
        <fullName evidence="1">Uncharacterized protein</fullName>
    </submittedName>
</protein>
<name>A0ACB9DHQ5_ARCLA</name>
<dbReference type="EMBL" id="CM042049">
    <property type="protein sequence ID" value="KAI3746001.1"/>
    <property type="molecule type" value="Genomic_DNA"/>
</dbReference>
<keyword evidence="2" id="KW-1185">Reference proteome</keyword>